<dbReference type="Gene3D" id="1.20.1050.10">
    <property type="match status" value="1"/>
</dbReference>
<dbReference type="PANTHER" id="PTHR44051">
    <property type="entry name" value="GLUTATHIONE S-TRANSFERASE-RELATED"/>
    <property type="match status" value="1"/>
</dbReference>
<dbReference type="Gene3D" id="3.40.30.10">
    <property type="entry name" value="Glutaredoxin"/>
    <property type="match status" value="1"/>
</dbReference>
<dbReference type="PROSITE" id="PS50404">
    <property type="entry name" value="GST_NTER"/>
    <property type="match status" value="1"/>
</dbReference>
<name>A0A839F219_9GAMM</name>
<dbReference type="InterPro" id="IPR004045">
    <property type="entry name" value="Glutathione_S-Trfase_N"/>
</dbReference>
<dbReference type="GO" id="GO:0004364">
    <property type="term" value="F:glutathione transferase activity"/>
    <property type="evidence" value="ECO:0007669"/>
    <property type="project" value="UniProtKB-EC"/>
</dbReference>
<dbReference type="Proteomes" id="UP000550401">
    <property type="component" value="Unassembled WGS sequence"/>
</dbReference>
<protein>
    <submittedName>
        <fullName evidence="3">Glutathione S-transferase</fullName>
        <ecNumber evidence="3">2.5.1.18</ecNumber>
    </submittedName>
</protein>
<dbReference type="SFLD" id="SFLDG00358">
    <property type="entry name" value="Main_(cytGST)"/>
    <property type="match status" value="1"/>
</dbReference>
<keyword evidence="3" id="KW-0808">Transferase</keyword>
<dbReference type="EMBL" id="JACGXL010000002">
    <property type="protein sequence ID" value="MBA8887548.1"/>
    <property type="molecule type" value="Genomic_DNA"/>
</dbReference>
<evidence type="ECO:0000313" key="3">
    <source>
        <dbReference type="EMBL" id="MBA8887548.1"/>
    </source>
</evidence>
<accession>A0A839F219</accession>
<keyword evidence="4" id="KW-1185">Reference proteome</keyword>
<evidence type="ECO:0000259" key="1">
    <source>
        <dbReference type="PROSITE" id="PS50404"/>
    </source>
</evidence>
<dbReference type="EC" id="2.5.1.18" evidence="3"/>
<comment type="caution">
    <text evidence="3">The sequence shown here is derived from an EMBL/GenBank/DDBJ whole genome shotgun (WGS) entry which is preliminary data.</text>
</comment>
<sequence>MLTLYDYLPSQNGWKVRQLLAHIGLPYRSEFVAIFDGEGQSAEYRRINPTGTVPAIRLDDGRTLAESNAILAFLAEGTPYLPGDAFGRAKVLQWLSFEQERVESTIGALRHWRLTGKLARRPPELVAMKHDAALRALAILDAEFATRAFAAGDAYTIADIALFAYAAHAEQAGCALQPFAHFRGWLARVRAQPGHLATTHAYAIDPHSTRELPRAPLPAEVLAHEVDIAVAGAG</sequence>
<evidence type="ECO:0000313" key="4">
    <source>
        <dbReference type="Proteomes" id="UP000550401"/>
    </source>
</evidence>
<gene>
    <name evidence="3" type="ORF">FHW12_001762</name>
</gene>
<dbReference type="SFLD" id="SFLDS00019">
    <property type="entry name" value="Glutathione_Transferase_(cytos"/>
    <property type="match status" value="1"/>
</dbReference>
<dbReference type="InterPro" id="IPR010987">
    <property type="entry name" value="Glutathione-S-Trfase_C-like"/>
</dbReference>
<dbReference type="SUPFAM" id="SSF47616">
    <property type="entry name" value="GST C-terminal domain-like"/>
    <property type="match status" value="1"/>
</dbReference>
<dbReference type="InterPro" id="IPR036249">
    <property type="entry name" value="Thioredoxin-like_sf"/>
</dbReference>
<evidence type="ECO:0000259" key="2">
    <source>
        <dbReference type="PROSITE" id="PS50405"/>
    </source>
</evidence>
<organism evidence="3 4">
    <name type="scientific">Dokdonella fugitiva</name>
    <dbReference type="NCBI Taxonomy" id="328517"/>
    <lineage>
        <taxon>Bacteria</taxon>
        <taxon>Pseudomonadati</taxon>
        <taxon>Pseudomonadota</taxon>
        <taxon>Gammaproteobacteria</taxon>
        <taxon>Lysobacterales</taxon>
        <taxon>Rhodanobacteraceae</taxon>
        <taxon>Dokdonella</taxon>
    </lineage>
</organism>
<dbReference type="InterPro" id="IPR036282">
    <property type="entry name" value="Glutathione-S-Trfase_C_sf"/>
</dbReference>
<feature type="domain" description="GST N-terminal" evidence="1">
    <location>
        <begin position="1"/>
        <end position="82"/>
    </location>
</feature>
<feature type="domain" description="GST C-terminal" evidence="2">
    <location>
        <begin position="84"/>
        <end position="217"/>
    </location>
</feature>
<dbReference type="PANTHER" id="PTHR44051:SF8">
    <property type="entry name" value="GLUTATHIONE S-TRANSFERASE GSTA"/>
    <property type="match status" value="1"/>
</dbReference>
<dbReference type="Pfam" id="PF00043">
    <property type="entry name" value="GST_C"/>
    <property type="match status" value="1"/>
</dbReference>
<dbReference type="InterPro" id="IPR040079">
    <property type="entry name" value="Glutathione_S-Trfase"/>
</dbReference>
<reference evidence="3 4" key="1">
    <citation type="submission" date="2020-07" db="EMBL/GenBank/DDBJ databases">
        <title>Genomic Encyclopedia of Type Strains, Phase IV (KMG-V): Genome sequencing to study the core and pangenomes of soil and plant-associated prokaryotes.</title>
        <authorList>
            <person name="Whitman W."/>
        </authorList>
    </citation>
    <scope>NUCLEOTIDE SEQUENCE [LARGE SCALE GENOMIC DNA]</scope>
    <source>
        <strain evidence="3 4">RH2WT43</strain>
    </source>
</reference>
<dbReference type="RefSeq" id="WP_182530607.1">
    <property type="nucleotide sequence ID" value="NZ_JACGXL010000002.1"/>
</dbReference>
<proteinExistence type="predicted"/>
<dbReference type="AlphaFoldDB" id="A0A839F219"/>
<dbReference type="Pfam" id="PF13409">
    <property type="entry name" value="GST_N_2"/>
    <property type="match status" value="1"/>
</dbReference>
<dbReference type="PROSITE" id="PS50405">
    <property type="entry name" value="GST_CTER"/>
    <property type="match status" value="1"/>
</dbReference>
<dbReference type="InterPro" id="IPR004046">
    <property type="entry name" value="GST_C"/>
</dbReference>
<dbReference type="SUPFAM" id="SSF52833">
    <property type="entry name" value="Thioredoxin-like"/>
    <property type="match status" value="1"/>
</dbReference>